<dbReference type="EMBL" id="CP094970">
    <property type="protein sequence ID" value="UYM05361.1"/>
    <property type="molecule type" value="Genomic_DNA"/>
</dbReference>
<evidence type="ECO:0000256" key="6">
    <source>
        <dbReference type="ARBA" id="ARBA00022691"/>
    </source>
</evidence>
<dbReference type="Gene3D" id="1.10.150.170">
    <property type="entry name" value="Putative methyltransferase TM0872, insert domain"/>
    <property type="match status" value="1"/>
</dbReference>
<dbReference type="RefSeq" id="WP_271634188.1">
    <property type="nucleotide sequence ID" value="NZ_CP094970.1"/>
</dbReference>
<evidence type="ECO:0000256" key="5">
    <source>
        <dbReference type="ARBA" id="ARBA00022679"/>
    </source>
</evidence>
<feature type="binding site" evidence="7">
    <location>
        <begin position="41"/>
        <end position="43"/>
    </location>
    <ligand>
        <name>S-adenosyl-L-methionine</name>
        <dbReference type="ChEBI" id="CHEBI:59789"/>
    </ligand>
</feature>
<dbReference type="KEGG" id="sgrg:L0C25_23100"/>
<evidence type="ECO:0000313" key="8">
    <source>
        <dbReference type="EMBL" id="UYM05361.1"/>
    </source>
</evidence>
<dbReference type="Pfam" id="PF01795">
    <property type="entry name" value="Methyltransf_5"/>
    <property type="match status" value="1"/>
</dbReference>
<dbReference type="GO" id="GO:0070475">
    <property type="term" value="P:rRNA base methylation"/>
    <property type="evidence" value="ECO:0007669"/>
    <property type="project" value="UniProtKB-UniRule"/>
</dbReference>
<keyword evidence="6 7" id="KW-0949">S-adenosyl-L-methionine</keyword>
<keyword evidence="9" id="KW-1185">Reference proteome</keyword>
<comment type="catalytic activity">
    <reaction evidence="7">
        <text>cytidine(1402) in 16S rRNA + S-adenosyl-L-methionine = N(4)-methylcytidine(1402) in 16S rRNA + S-adenosyl-L-homocysteine + H(+)</text>
        <dbReference type="Rhea" id="RHEA:42928"/>
        <dbReference type="Rhea" id="RHEA-COMP:10286"/>
        <dbReference type="Rhea" id="RHEA-COMP:10287"/>
        <dbReference type="ChEBI" id="CHEBI:15378"/>
        <dbReference type="ChEBI" id="CHEBI:57856"/>
        <dbReference type="ChEBI" id="CHEBI:59789"/>
        <dbReference type="ChEBI" id="CHEBI:74506"/>
        <dbReference type="ChEBI" id="CHEBI:82748"/>
        <dbReference type="EC" id="2.1.1.199"/>
    </reaction>
</comment>
<accession>A0AA46THP0</accession>
<protein>
    <recommendedName>
        <fullName evidence="7">Ribosomal RNA small subunit methyltransferase H</fullName>
        <ecNumber evidence="7">2.1.1.199</ecNumber>
    </recommendedName>
    <alternativeName>
        <fullName evidence="7">16S rRNA m(4)C1402 methyltransferase</fullName>
    </alternativeName>
    <alternativeName>
        <fullName evidence="7">rRNA (cytosine-N(4)-)-methyltransferase RsmH</fullName>
    </alternativeName>
</protein>
<evidence type="ECO:0000313" key="9">
    <source>
        <dbReference type="Proteomes" id="UP001164390"/>
    </source>
</evidence>
<dbReference type="AlphaFoldDB" id="A0AA46THP0"/>
<feature type="binding site" evidence="7">
    <location>
        <position position="108"/>
    </location>
    <ligand>
        <name>S-adenosyl-L-methionine</name>
        <dbReference type="ChEBI" id="CHEBI:59789"/>
    </ligand>
</feature>
<sequence length="324" mass="35009">MTTRPGPAHIPVMLDRVLDLFEPALAGRTAPVVVDATLGLGGHAEALLTRFPAVRLLGIDRDPAALSAAHERLAPFADRLDTAETTYDRIGEVLESYEIGAADGVLLDLGVSSMQLDRTERGFSYAHDAPLDMRMGDSGPTAADVLNTYSAVDLARVLREYGEERFARRIAEAVVRERAEAPFTTSEQLVALIREQIPAPARRTGGNPAKRTFQALRIEVNDELAVLRRAMPAALDALAPGGRVVAMAYHSLEDRIVKRAFAAVTASQAPPDLPVVPPELQPSYRLVTRGAEQASGAEIETNARARSVRVRAVERLADPERGAR</sequence>
<feature type="binding site" evidence="7">
    <location>
        <position position="115"/>
    </location>
    <ligand>
        <name>S-adenosyl-L-methionine</name>
        <dbReference type="ChEBI" id="CHEBI:59789"/>
    </ligand>
</feature>
<comment type="function">
    <text evidence="7">Specifically methylates the N4 position of cytidine in position 1402 (C1402) of 16S rRNA.</text>
</comment>
<keyword evidence="3 7" id="KW-0698">rRNA processing</keyword>
<name>A0AA46THP0_9ACTN</name>
<dbReference type="InterPro" id="IPR029063">
    <property type="entry name" value="SAM-dependent_MTases_sf"/>
</dbReference>
<comment type="similarity">
    <text evidence="1 7">Belongs to the methyltransferase superfamily. RsmH family.</text>
</comment>
<evidence type="ECO:0000256" key="2">
    <source>
        <dbReference type="ARBA" id="ARBA00022490"/>
    </source>
</evidence>
<dbReference type="Gene3D" id="3.40.50.150">
    <property type="entry name" value="Vaccinia Virus protein VP39"/>
    <property type="match status" value="1"/>
</dbReference>
<dbReference type="SUPFAM" id="SSF81799">
    <property type="entry name" value="Putative methyltransferase TM0872, insert domain"/>
    <property type="match status" value="1"/>
</dbReference>
<proteinExistence type="inferred from homology"/>
<dbReference type="EC" id="2.1.1.199" evidence="7"/>
<comment type="subcellular location">
    <subcellularLocation>
        <location evidence="7">Cytoplasm</location>
    </subcellularLocation>
</comment>
<reference evidence="8" key="1">
    <citation type="submission" date="2022-01" db="EMBL/GenBank/DDBJ databases">
        <title>Nocardioidaceae gen. sp. A5X3R13.</title>
        <authorList>
            <person name="Lopez Marin M.A."/>
            <person name="Uhlik O."/>
        </authorList>
    </citation>
    <scope>NUCLEOTIDE SEQUENCE</scope>
    <source>
        <strain evidence="8">A5X3R13</strain>
    </source>
</reference>
<feature type="binding site" evidence="7">
    <location>
        <position position="87"/>
    </location>
    <ligand>
        <name>S-adenosyl-L-methionine</name>
        <dbReference type="ChEBI" id="CHEBI:59789"/>
    </ligand>
</feature>
<dbReference type="NCBIfam" id="TIGR00006">
    <property type="entry name" value="16S rRNA (cytosine(1402)-N(4))-methyltransferase RsmH"/>
    <property type="match status" value="1"/>
</dbReference>
<keyword evidence="5 7" id="KW-0808">Transferase</keyword>
<dbReference type="FunFam" id="1.10.150.170:FF:000001">
    <property type="entry name" value="Ribosomal RNA small subunit methyltransferase H"/>
    <property type="match status" value="1"/>
</dbReference>
<organism evidence="8 9">
    <name type="scientific">Solicola gregarius</name>
    <dbReference type="NCBI Taxonomy" id="2908642"/>
    <lineage>
        <taxon>Bacteria</taxon>
        <taxon>Bacillati</taxon>
        <taxon>Actinomycetota</taxon>
        <taxon>Actinomycetes</taxon>
        <taxon>Propionibacteriales</taxon>
        <taxon>Nocardioidaceae</taxon>
        <taxon>Solicola</taxon>
    </lineage>
</organism>
<dbReference type="SUPFAM" id="SSF53335">
    <property type="entry name" value="S-adenosyl-L-methionine-dependent methyltransferases"/>
    <property type="match status" value="1"/>
</dbReference>
<dbReference type="InterPro" id="IPR023397">
    <property type="entry name" value="SAM-dep_MeTrfase_MraW_recog"/>
</dbReference>
<dbReference type="PANTHER" id="PTHR11265:SF0">
    <property type="entry name" value="12S RRNA N4-METHYLCYTIDINE METHYLTRANSFERASE"/>
    <property type="match status" value="1"/>
</dbReference>
<gene>
    <name evidence="7 8" type="primary">rsmH</name>
    <name evidence="8" type="ORF">L0C25_23100</name>
</gene>
<dbReference type="PIRSF" id="PIRSF004486">
    <property type="entry name" value="MraW"/>
    <property type="match status" value="1"/>
</dbReference>
<dbReference type="Proteomes" id="UP001164390">
    <property type="component" value="Chromosome"/>
</dbReference>
<evidence type="ECO:0000256" key="3">
    <source>
        <dbReference type="ARBA" id="ARBA00022552"/>
    </source>
</evidence>
<feature type="binding site" evidence="7">
    <location>
        <position position="60"/>
    </location>
    <ligand>
        <name>S-adenosyl-L-methionine</name>
        <dbReference type="ChEBI" id="CHEBI:59789"/>
    </ligand>
</feature>
<dbReference type="PANTHER" id="PTHR11265">
    <property type="entry name" value="S-ADENOSYL-METHYLTRANSFERASE MRAW"/>
    <property type="match status" value="1"/>
</dbReference>
<dbReference type="GO" id="GO:0005737">
    <property type="term" value="C:cytoplasm"/>
    <property type="evidence" value="ECO:0007669"/>
    <property type="project" value="UniProtKB-SubCell"/>
</dbReference>
<dbReference type="GO" id="GO:0071424">
    <property type="term" value="F:rRNA (cytosine-N4-)-methyltransferase activity"/>
    <property type="evidence" value="ECO:0007669"/>
    <property type="project" value="UniProtKB-UniRule"/>
</dbReference>
<dbReference type="InterPro" id="IPR002903">
    <property type="entry name" value="RsmH"/>
</dbReference>
<evidence type="ECO:0000256" key="1">
    <source>
        <dbReference type="ARBA" id="ARBA00010396"/>
    </source>
</evidence>
<dbReference type="HAMAP" id="MF_01007">
    <property type="entry name" value="16SrRNA_methyltr_H"/>
    <property type="match status" value="1"/>
</dbReference>
<evidence type="ECO:0000256" key="4">
    <source>
        <dbReference type="ARBA" id="ARBA00022603"/>
    </source>
</evidence>
<keyword evidence="2 7" id="KW-0963">Cytoplasm</keyword>
<keyword evidence="4 7" id="KW-0489">Methyltransferase</keyword>
<evidence type="ECO:0000256" key="7">
    <source>
        <dbReference type="HAMAP-Rule" id="MF_01007"/>
    </source>
</evidence>